<dbReference type="AlphaFoldDB" id="A0A518KAC8"/>
<dbReference type="PANTHER" id="PTHR21525:SF9">
    <property type="entry name" value="CHANNEL_COLICIN DOMAIN-CONTAINING PROTEIN"/>
    <property type="match status" value="1"/>
</dbReference>
<protein>
    <submittedName>
        <fullName evidence="1">Inner membrane protein YeeR</fullName>
    </submittedName>
</protein>
<accession>A0A518KAC8</accession>
<dbReference type="PANTHER" id="PTHR21525">
    <property type="entry name" value="MOTILE SPERM PROTEIN"/>
    <property type="match status" value="1"/>
</dbReference>
<reference evidence="1 2" key="1">
    <citation type="submission" date="2019-02" db="EMBL/GenBank/DDBJ databases">
        <title>Deep-cultivation of Planctomycetes and their phenomic and genomic characterization uncovers novel biology.</title>
        <authorList>
            <person name="Wiegand S."/>
            <person name="Jogler M."/>
            <person name="Boedeker C."/>
            <person name="Pinto D."/>
            <person name="Vollmers J."/>
            <person name="Rivas-Marin E."/>
            <person name="Kohn T."/>
            <person name="Peeters S.H."/>
            <person name="Heuer A."/>
            <person name="Rast P."/>
            <person name="Oberbeckmann S."/>
            <person name="Bunk B."/>
            <person name="Jeske O."/>
            <person name="Meyerdierks A."/>
            <person name="Storesund J.E."/>
            <person name="Kallscheuer N."/>
            <person name="Luecker S."/>
            <person name="Lage O.M."/>
            <person name="Pohl T."/>
            <person name="Merkel B.J."/>
            <person name="Hornburger P."/>
            <person name="Mueller R.-W."/>
            <person name="Bruemmer F."/>
            <person name="Labrenz M."/>
            <person name="Spormann A.M."/>
            <person name="Op den Camp H."/>
            <person name="Overmann J."/>
            <person name="Amann R."/>
            <person name="Jetten M.S.M."/>
            <person name="Mascher T."/>
            <person name="Medema M.H."/>
            <person name="Devos D.P."/>
            <person name="Kaster A.-K."/>
            <person name="Ovreas L."/>
            <person name="Rohde M."/>
            <person name="Galperin M.Y."/>
            <person name="Jogler C."/>
        </authorList>
    </citation>
    <scope>NUCLEOTIDE SEQUENCE [LARGE SCALE GENOMIC DNA]</scope>
    <source>
        <strain evidence="1 2">Spa11</strain>
    </source>
</reference>
<sequence>MDEQPRRHRERATESAAPPLLANATEATQITKYYTPGGTGFAAEDANHACDLLRGRRPKLVGVSNEKNGADRIVGSMSLQSKYYRSPAETVAAAFDPDSRLYRYPGHVLEVPRDQYDACVDLMRRRIQSGAVPGFENPAEAETLVQRGAITYRQARNIARPCNIESLKYDVATQAIVSSSGMGISFVVMYASRVWSGERHKTAMRHAARDASLVGGQTLATGVISAQILRTKIAAAGSTAIRHALKASYKTSVGKRLVKGVATGSLGRAVSGAAATNHLAKVLRTNVVTATVAAAVMTTPDFYRAAFAKSISWRQFAKNTSVNVSQTAAGAVGWLGGAAGGAAVGSVIPGVGTAVGGIVGGIVGAASAGIAGSKLARSCADRLVKDDDERLREIILIEMQLIACEHLLTQPEIERLGKVVEETATSDWLSVAFRQSSKGSDRDALAELLRQYFEPVVIALVDERPMIAMPRETA</sequence>
<organism evidence="1 2">
    <name type="scientific">Botrimarina mediterranea</name>
    <dbReference type="NCBI Taxonomy" id="2528022"/>
    <lineage>
        <taxon>Bacteria</taxon>
        <taxon>Pseudomonadati</taxon>
        <taxon>Planctomycetota</taxon>
        <taxon>Planctomycetia</taxon>
        <taxon>Pirellulales</taxon>
        <taxon>Lacipirellulaceae</taxon>
        <taxon>Botrimarina</taxon>
    </lineage>
</organism>
<dbReference type="EMBL" id="CP036349">
    <property type="protein sequence ID" value="QDV74741.1"/>
    <property type="molecule type" value="Genomic_DNA"/>
</dbReference>
<proteinExistence type="predicted"/>
<dbReference type="RefSeq" id="WP_145113414.1">
    <property type="nucleotide sequence ID" value="NZ_CP036349.1"/>
</dbReference>
<name>A0A518KAC8_9BACT</name>
<dbReference type="KEGG" id="bmei:Spa11_29490"/>
<evidence type="ECO:0000313" key="1">
    <source>
        <dbReference type="EMBL" id="QDV74741.1"/>
    </source>
</evidence>
<gene>
    <name evidence="1" type="primary">yeeR</name>
    <name evidence="1" type="ORF">Spa11_29490</name>
</gene>
<evidence type="ECO:0000313" key="2">
    <source>
        <dbReference type="Proteomes" id="UP000316426"/>
    </source>
</evidence>
<dbReference type="Proteomes" id="UP000316426">
    <property type="component" value="Chromosome"/>
</dbReference>
<keyword evidence="2" id="KW-1185">Reference proteome</keyword>